<dbReference type="Proteomes" id="UP001195483">
    <property type="component" value="Unassembled WGS sequence"/>
</dbReference>
<keyword evidence="2" id="KW-1185">Reference proteome</keyword>
<organism evidence="1 2">
    <name type="scientific">Potamilus streckersoni</name>
    <dbReference type="NCBI Taxonomy" id="2493646"/>
    <lineage>
        <taxon>Eukaryota</taxon>
        <taxon>Metazoa</taxon>
        <taxon>Spiralia</taxon>
        <taxon>Lophotrochozoa</taxon>
        <taxon>Mollusca</taxon>
        <taxon>Bivalvia</taxon>
        <taxon>Autobranchia</taxon>
        <taxon>Heteroconchia</taxon>
        <taxon>Palaeoheterodonta</taxon>
        <taxon>Unionida</taxon>
        <taxon>Unionoidea</taxon>
        <taxon>Unionidae</taxon>
        <taxon>Ambleminae</taxon>
        <taxon>Lampsilini</taxon>
        <taxon>Potamilus</taxon>
    </lineage>
</organism>
<gene>
    <name evidence="1" type="ORF">CHS0354_006213</name>
</gene>
<name>A0AAE0SRJ3_9BIVA</name>
<comment type="caution">
    <text evidence="1">The sequence shown here is derived from an EMBL/GenBank/DDBJ whole genome shotgun (WGS) entry which is preliminary data.</text>
</comment>
<reference evidence="1" key="1">
    <citation type="journal article" date="2021" name="Genome Biol. Evol.">
        <title>A High-Quality Reference Genome for a Parasitic Bivalve with Doubly Uniparental Inheritance (Bivalvia: Unionida).</title>
        <authorList>
            <person name="Smith C.H."/>
        </authorList>
    </citation>
    <scope>NUCLEOTIDE SEQUENCE</scope>
    <source>
        <strain evidence="1">CHS0354</strain>
    </source>
</reference>
<dbReference type="AlphaFoldDB" id="A0AAE0SRJ3"/>
<dbReference type="EMBL" id="JAEAOA010000434">
    <property type="protein sequence ID" value="KAK3596658.1"/>
    <property type="molecule type" value="Genomic_DNA"/>
</dbReference>
<reference evidence="1" key="2">
    <citation type="journal article" date="2021" name="Genome Biol. Evol.">
        <title>Developing a high-quality reference genome for a parasitic bivalve with doubly uniparental inheritance (Bivalvia: Unionida).</title>
        <authorList>
            <person name="Smith C.H."/>
        </authorList>
    </citation>
    <scope>NUCLEOTIDE SEQUENCE</scope>
    <source>
        <strain evidence="1">CHS0354</strain>
        <tissue evidence="1">Mantle</tissue>
    </source>
</reference>
<evidence type="ECO:0000313" key="1">
    <source>
        <dbReference type="EMBL" id="KAK3596658.1"/>
    </source>
</evidence>
<proteinExistence type="predicted"/>
<accession>A0AAE0SRJ3</accession>
<protein>
    <submittedName>
        <fullName evidence="1">Uncharacterized protein</fullName>
    </submittedName>
</protein>
<evidence type="ECO:0000313" key="2">
    <source>
        <dbReference type="Proteomes" id="UP001195483"/>
    </source>
</evidence>
<sequence length="93" mass="10302">MELIRKLALKQQKLKRLNLNQCALLLPIGYIPNFTGISTEPGSGDQNVHHRLCSVTDLLRNDAVSAELPAVSSYRTTSAAINNTENNQSIHHH</sequence>
<reference evidence="1" key="3">
    <citation type="submission" date="2023-05" db="EMBL/GenBank/DDBJ databases">
        <authorList>
            <person name="Smith C.H."/>
        </authorList>
    </citation>
    <scope>NUCLEOTIDE SEQUENCE</scope>
    <source>
        <strain evidence="1">CHS0354</strain>
        <tissue evidence="1">Mantle</tissue>
    </source>
</reference>